<name>A0A401H5L7_9APHY</name>
<evidence type="ECO:0000313" key="2">
    <source>
        <dbReference type="EMBL" id="GBE89691.1"/>
    </source>
</evidence>
<protein>
    <submittedName>
        <fullName evidence="2">Uncharacterized protein</fullName>
    </submittedName>
</protein>
<keyword evidence="3" id="KW-1185">Reference proteome</keyword>
<feature type="compositionally biased region" description="Low complexity" evidence="1">
    <location>
        <begin position="88"/>
        <end position="101"/>
    </location>
</feature>
<dbReference type="Proteomes" id="UP000287166">
    <property type="component" value="Unassembled WGS sequence"/>
</dbReference>
<sequence length="126" mass="13699">MPMQSPRDEGCLDGLGMQRTINQRVNSKTGLRRPQNARQLQSFMHDKPARRVRLAMRNADAARMAPAMILSPLGHLVPDDRLAWTTPAPSAGSALLPAASLPRRRAGAEVIEDDDGRVSVGKPPRG</sequence>
<dbReference type="RefSeq" id="XP_027620604.1">
    <property type="nucleotide sequence ID" value="XM_027764803.1"/>
</dbReference>
<dbReference type="EMBL" id="BFAD01000017">
    <property type="protein sequence ID" value="GBE89691.1"/>
    <property type="molecule type" value="Genomic_DNA"/>
</dbReference>
<feature type="region of interest" description="Disordered" evidence="1">
    <location>
        <begin position="87"/>
        <end position="126"/>
    </location>
</feature>
<dbReference type="GeneID" id="38786608"/>
<dbReference type="InParanoid" id="A0A401H5L7"/>
<evidence type="ECO:0000313" key="3">
    <source>
        <dbReference type="Proteomes" id="UP000287166"/>
    </source>
</evidence>
<accession>A0A401H5L7</accession>
<organism evidence="2 3">
    <name type="scientific">Sparassis crispa</name>
    <dbReference type="NCBI Taxonomy" id="139825"/>
    <lineage>
        <taxon>Eukaryota</taxon>
        <taxon>Fungi</taxon>
        <taxon>Dikarya</taxon>
        <taxon>Basidiomycota</taxon>
        <taxon>Agaricomycotina</taxon>
        <taxon>Agaricomycetes</taxon>
        <taxon>Polyporales</taxon>
        <taxon>Sparassidaceae</taxon>
        <taxon>Sparassis</taxon>
    </lineage>
</organism>
<evidence type="ECO:0000256" key="1">
    <source>
        <dbReference type="SAM" id="MobiDB-lite"/>
    </source>
</evidence>
<reference evidence="2 3" key="1">
    <citation type="journal article" date="2018" name="Sci. Rep.">
        <title>Genome sequence of the cauliflower mushroom Sparassis crispa (Hanabiratake) and its association with beneficial usage.</title>
        <authorList>
            <person name="Kiyama R."/>
            <person name="Furutani Y."/>
            <person name="Kawaguchi K."/>
            <person name="Nakanishi T."/>
        </authorList>
    </citation>
    <scope>NUCLEOTIDE SEQUENCE [LARGE SCALE GENOMIC DNA]</scope>
</reference>
<comment type="caution">
    <text evidence="2">The sequence shown here is derived from an EMBL/GenBank/DDBJ whole genome shotgun (WGS) entry which is preliminary data.</text>
</comment>
<gene>
    <name evidence="2" type="ORF">SCP_1700150</name>
</gene>
<proteinExistence type="predicted"/>
<dbReference type="AlphaFoldDB" id="A0A401H5L7"/>